<feature type="region of interest" description="Disordered" evidence="2">
    <location>
        <begin position="248"/>
        <end position="294"/>
    </location>
</feature>
<reference evidence="4 5" key="2">
    <citation type="submission" date="2019-01" db="EMBL/GenBank/DDBJ databases">
        <title>Tautonia sociabilis, a novel thermotolerant planctomycete of Isosphaeraceae family, isolated from a 4000 m deep subterranean habitat.</title>
        <authorList>
            <person name="Kovaleva O.L."/>
            <person name="Elcheninov A.G."/>
            <person name="Van Heerden E."/>
            <person name="Toshchakov S.V."/>
            <person name="Novikov A."/>
            <person name="Bonch-Osmolovskaya E.A."/>
            <person name="Kublanov I.V."/>
        </authorList>
    </citation>
    <scope>NUCLEOTIDE SEQUENCE [LARGE SCALE GENOMIC DNA]</scope>
    <source>
        <strain evidence="4 5">GM2012</strain>
    </source>
</reference>
<keyword evidence="5" id="KW-1185">Reference proteome</keyword>
<dbReference type="EMBL" id="RYZH01000028">
    <property type="protein sequence ID" value="RUL86955.1"/>
    <property type="molecule type" value="Genomic_DNA"/>
</dbReference>
<dbReference type="Proteomes" id="UP000280296">
    <property type="component" value="Unassembled WGS sequence"/>
</dbReference>
<comment type="caution">
    <text evidence="4">The sequence shown here is derived from an EMBL/GenBank/DDBJ whole genome shotgun (WGS) entry which is preliminary data.</text>
</comment>
<feature type="signal peptide" evidence="3">
    <location>
        <begin position="1"/>
        <end position="23"/>
    </location>
</feature>
<accession>A0A432MIC4</accession>
<evidence type="ECO:0000256" key="1">
    <source>
        <dbReference type="SAM" id="Coils"/>
    </source>
</evidence>
<evidence type="ECO:0000313" key="5">
    <source>
        <dbReference type="Proteomes" id="UP000280296"/>
    </source>
</evidence>
<dbReference type="AlphaFoldDB" id="A0A432MIC4"/>
<name>A0A432MIC4_9BACT</name>
<feature type="compositionally biased region" description="Low complexity" evidence="2">
    <location>
        <begin position="266"/>
        <end position="283"/>
    </location>
</feature>
<evidence type="ECO:0000256" key="2">
    <source>
        <dbReference type="SAM" id="MobiDB-lite"/>
    </source>
</evidence>
<reference evidence="4 5" key="1">
    <citation type="submission" date="2018-12" db="EMBL/GenBank/DDBJ databases">
        <authorList>
            <person name="Toschakov S.V."/>
        </authorList>
    </citation>
    <scope>NUCLEOTIDE SEQUENCE [LARGE SCALE GENOMIC DNA]</scope>
    <source>
        <strain evidence="4 5">GM2012</strain>
    </source>
</reference>
<feature type="coiled-coil region" evidence="1">
    <location>
        <begin position="46"/>
        <end position="84"/>
    </location>
</feature>
<keyword evidence="3" id="KW-0732">Signal</keyword>
<organism evidence="4 5">
    <name type="scientific">Tautonia sociabilis</name>
    <dbReference type="NCBI Taxonomy" id="2080755"/>
    <lineage>
        <taxon>Bacteria</taxon>
        <taxon>Pseudomonadati</taxon>
        <taxon>Planctomycetota</taxon>
        <taxon>Planctomycetia</taxon>
        <taxon>Isosphaerales</taxon>
        <taxon>Isosphaeraceae</taxon>
        <taxon>Tautonia</taxon>
    </lineage>
</organism>
<evidence type="ECO:0000313" key="4">
    <source>
        <dbReference type="EMBL" id="RUL86955.1"/>
    </source>
</evidence>
<protein>
    <submittedName>
        <fullName evidence="4">Uncharacterized protein</fullName>
    </submittedName>
</protein>
<sequence>MNRIIRTLAALASAWLVSGAASGAPQLLDDLAPAVQAFREERVGDLDGAIAELRELIAERAEAIEAIEEDLQRARQELVVLEALREVDRAASRGERSSGASDSLPIAPRLPGAFGTIQDGRRPAAFPGTLDDVRLATAVSGRTYWTGTIAVTSGEDGRLRMVHRLNDAPGNTHIASYEADRLVIRIGSAEEAQLLARCLEADGKPVVSLPGDVGPHSLPAAGSGLGPDGDADRIRALEAAVERLTSAVGRIEQRLSPAPMPPRLEPVTPTSTPTPLTTTVQPPAEIPPAPAVPD</sequence>
<feature type="chain" id="PRO_5019460017" evidence="3">
    <location>
        <begin position="24"/>
        <end position="294"/>
    </location>
</feature>
<feature type="compositionally biased region" description="Pro residues" evidence="2">
    <location>
        <begin position="284"/>
        <end position="294"/>
    </location>
</feature>
<keyword evidence="1" id="KW-0175">Coiled coil</keyword>
<evidence type="ECO:0000256" key="3">
    <source>
        <dbReference type="SAM" id="SignalP"/>
    </source>
</evidence>
<proteinExistence type="predicted"/>
<dbReference type="RefSeq" id="WP_126726290.1">
    <property type="nucleotide sequence ID" value="NZ_RYZH01000028.1"/>
</dbReference>
<gene>
    <name evidence="4" type="ORF">TsocGM_15045</name>
</gene>